<dbReference type="EMBL" id="FR796430">
    <property type="protein sequence ID" value="CAJ07943.1"/>
    <property type="molecule type" value="Genomic_DNA"/>
</dbReference>
<evidence type="ECO:0000256" key="1">
    <source>
        <dbReference type="SAM" id="MobiDB-lite"/>
    </source>
</evidence>
<dbReference type="eggNOG" id="ENOG502S4P7">
    <property type="taxonomic scope" value="Eukaryota"/>
</dbReference>
<dbReference type="HOGENOM" id="CLU_519296_0_0_1"/>
<dbReference type="AlphaFoldDB" id="Q4Q2X0"/>
<dbReference type="VEuPathDB" id="TriTrypDB:LMJSD75_340028600"/>
<dbReference type="Proteomes" id="UP000000542">
    <property type="component" value="Chromosome 34"/>
</dbReference>
<accession>Q4Q2X0</accession>
<protein>
    <submittedName>
        <fullName evidence="2">Uncharacterized protein</fullName>
    </submittedName>
</protein>
<proteinExistence type="predicted"/>
<name>Q4Q2X0_LEIMA</name>
<dbReference type="VEuPathDB" id="TriTrypDB:LMJFC_340031400"/>
<gene>
    <name evidence="2" type="ORF">LMJF_34_2300</name>
</gene>
<sequence>MDTQMSFFVAVAHPSQAVAGVMQQVFPEPPARGGEGKPFIYFPLPSPSATTSTATRKRSRSPAGVKGAAQSSTATSPATPLLLEGRAALCRFIEYGNQPSPASMWFSRHSETPSTPAQLFANHTDPSRSALAPKHRWCFAALRQAMWLLCRVVQLDSSGYYLRATSPSNTGADATAVAGGALPLSTEAPAATARVTTLELYCRFQALELELEDAALRAGAATQADAVPDSIRQQLRSDVDATVACIEESLNALESTLVQMLLGSFADFSVNGASTVDMPLAPSLEYVARMLRELPSVLHAEQWPTQFVCDSNAPLSGSGTELRNAEAITSSSSSVLERTLLGISPLSGTDAAVSQFLERLGGATTSLALRSLFDLCHADVWNLLGVAATSPISRLAALEKLAAAANGSASAPGPCRPVLDAETLEFKDILVWAWNRQYGCVGLRRLFFEMQVLFYRYAMNAQATSKQSRAGNGATLRDVCELWAVWRLSLQKWSAAFLAKLGTHEQTADVLDASTLRADACDLMRQHAIAVSGLAEVQRMALRVITKLQTVDAKGWFAVPAFDLVNVDFTSVRYWISSPVFARKSKREAYRSLCRTLERMVDSCVQKYGPTHAFSDVITTVRQQLVDVARAEGLL</sequence>
<evidence type="ECO:0000313" key="3">
    <source>
        <dbReference type="Proteomes" id="UP000000542"/>
    </source>
</evidence>
<dbReference type="RefSeq" id="XP_001686328.1">
    <property type="nucleotide sequence ID" value="XM_001686276.1"/>
</dbReference>
<evidence type="ECO:0000313" key="2">
    <source>
        <dbReference type="EMBL" id="CAJ07943.1"/>
    </source>
</evidence>
<keyword evidence="3" id="KW-1185">Reference proteome</keyword>
<dbReference type="GeneID" id="5654997"/>
<organism evidence="2 3">
    <name type="scientific">Leishmania major</name>
    <dbReference type="NCBI Taxonomy" id="5664"/>
    <lineage>
        <taxon>Eukaryota</taxon>
        <taxon>Discoba</taxon>
        <taxon>Euglenozoa</taxon>
        <taxon>Kinetoplastea</taxon>
        <taxon>Metakinetoplastina</taxon>
        <taxon>Trypanosomatida</taxon>
        <taxon>Trypanosomatidae</taxon>
        <taxon>Leishmaniinae</taxon>
        <taxon>Leishmania</taxon>
    </lineage>
</organism>
<reference evidence="2 3" key="2">
    <citation type="journal article" date="2011" name="Genome Res.">
        <title>Chromosome and gene copy number variation allow major structural change between species and strains of Leishmania.</title>
        <authorList>
            <person name="Rogers M.B."/>
            <person name="Hilley J.D."/>
            <person name="Dickens N.J."/>
            <person name="Wilkes J."/>
            <person name="Bates P.A."/>
            <person name="Depledge D.P."/>
            <person name="Harris D."/>
            <person name="Her Y."/>
            <person name="Herzyk P."/>
            <person name="Imamura H."/>
            <person name="Otto T.D."/>
            <person name="Sanders M."/>
            <person name="Seeger K."/>
            <person name="Dujardin J.C."/>
            <person name="Berriman M."/>
            <person name="Smith D.F."/>
            <person name="Hertz-Fowler C."/>
            <person name="Mottram J.C."/>
        </authorList>
    </citation>
    <scope>NUCLEOTIDE SEQUENCE [LARGE SCALE GENOMIC DNA]</scope>
    <source>
        <strain evidence="3">MHOM/IL/81/Friedlin</strain>
    </source>
</reference>
<dbReference type="InParanoid" id="Q4Q2X0"/>
<dbReference type="VEuPathDB" id="TriTrypDB:LMJLV39_340027700"/>
<feature type="region of interest" description="Disordered" evidence="1">
    <location>
        <begin position="47"/>
        <end position="77"/>
    </location>
</feature>
<dbReference type="KEGG" id="lma:LMJF_34_2300"/>
<reference evidence="2 3" key="1">
    <citation type="journal article" date="2005" name="Science">
        <title>The genome of the kinetoplastid parasite, Leishmania major.</title>
        <authorList>
            <person name="Ivens A.C."/>
            <person name="Peacock C.S."/>
            <person name="Worthey E.A."/>
            <person name="Murphy L."/>
            <person name="Aggarwal G."/>
            <person name="Berriman M."/>
            <person name="Sisk E."/>
            <person name="Rajandream M.A."/>
            <person name="Adlem E."/>
            <person name="Aert R."/>
            <person name="Anupama A."/>
            <person name="Apostolou Z."/>
            <person name="Attipoe P."/>
            <person name="Bason N."/>
            <person name="Bauser C."/>
            <person name="Beck A."/>
            <person name="Beverley S.M."/>
            <person name="Bianchettin G."/>
            <person name="Borzym K."/>
            <person name="Bothe G."/>
            <person name="Bruschi C.V."/>
            <person name="Collins M."/>
            <person name="Cadag E."/>
            <person name="Ciarloni L."/>
            <person name="Clayton C."/>
            <person name="Coulson R.M."/>
            <person name="Cronin A."/>
            <person name="Cruz A.K."/>
            <person name="Davies R.M."/>
            <person name="De Gaudenzi J."/>
            <person name="Dobson D.E."/>
            <person name="Duesterhoeft A."/>
            <person name="Fazelina G."/>
            <person name="Fosker N."/>
            <person name="Frasch A.C."/>
            <person name="Fraser A."/>
            <person name="Fuchs M."/>
            <person name="Gabel C."/>
            <person name="Goble A."/>
            <person name="Goffeau A."/>
            <person name="Harris D."/>
            <person name="Hertz-Fowler C."/>
            <person name="Hilbert H."/>
            <person name="Horn D."/>
            <person name="Huang Y."/>
            <person name="Klages S."/>
            <person name="Knights A."/>
            <person name="Kube M."/>
            <person name="Larke N."/>
            <person name="Litvin L."/>
            <person name="Lord A."/>
            <person name="Louie T."/>
            <person name="Marra M."/>
            <person name="Masuy D."/>
            <person name="Matthews K."/>
            <person name="Michaeli S."/>
            <person name="Mottram J.C."/>
            <person name="Muller-Auer S."/>
            <person name="Munden H."/>
            <person name="Nelson S."/>
            <person name="Norbertczak H."/>
            <person name="Oliver K."/>
            <person name="O'neil S."/>
            <person name="Pentony M."/>
            <person name="Pohl T.M."/>
            <person name="Price C."/>
            <person name="Purnelle B."/>
            <person name="Quail M.A."/>
            <person name="Rabbinowitsch E."/>
            <person name="Reinhardt R."/>
            <person name="Rieger M."/>
            <person name="Rinta J."/>
            <person name="Robben J."/>
            <person name="Robertson L."/>
            <person name="Ruiz J.C."/>
            <person name="Rutter S."/>
            <person name="Saunders D."/>
            <person name="Schafer M."/>
            <person name="Schein J."/>
            <person name="Schwartz D.C."/>
            <person name="Seeger K."/>
            <person name="Seyler A."/>
            <person name="Sharp S."/>
            <person name="Shin H."/>
            <person name="Sivam D."/>
            <person name="Squares R."/>
            <person name="Squares S."/>
            <person name="Tosato V."/>
            <person name="Vogt C."/>
            <person name="Volckaert G."/>
            <person name="Wambutt R."/>
            <person name="Warren T."/>
            <person name="Wedler H."/>
            <person name="Woodward J."/>
            <person name="Zhou S."/>
            <person name="Zimmermann W."/>
            <person name="Smith D.F."/>
            <person name="Blackwell J.M."/>
            <person name="Stuart K.D."/>
            <person name="Barrell B."/>
            <person name="Myler P.J."/>
        </authorList>
    </citation>
    <scope>NUCLEOTIDE SEQUENCE [LARGE SCALE GENOMIC DNA]</scope>
    <source>
        <strain evidence="3">MHOM/IL/81/Friedlin</strain>
    </source>
</reference>
<dbReference type="OMA" id="LELYCRF"/>
<dbReference type="VEuPathDB" id="TriTrypDB:LmjF.34.2300"/>